<dbReference type="Gramene" id="rna20002">
    <property type="protein sequence ID" value="RHN71333.1"/>
    <property type="gene ID" value="gene20002"/>
</dbReference>
<dbReference type="AlphaFoldDB" id="A0A396J3V0"/>
<proteinExistence type="predicted"/>
<evidence type="ECO:0000256" key="1">
    <source>
        <dbReference type="SAM" id="MobiDB-lite"/>
    </source>
</evidence>
<feature type="compositionally biased region" description="Basic and acidic residues" evidence="1">
    <location>
        <begin position="30"/>
        <end position="58"/>
    </location>
</feature>
<dbReference type="EMBL" id="PSQE01000003">
    <property type="protein sequence ID" value="RHN71333.1"/>
    <property type="molecule type" value="Genomic_DNA"/>
</dbReference>
<comment type="caution">
    <text evidence="2">The sequence shown here is derived from an EMBL/GenBank/DDBJ whole genome shotgun (WGS) entry which is preliminary data.</text>
</comment>
<dbReference type="Proteomes" id="UP000265566">
    <property type="component" value="Chromosome 3"/>
</dbReference>
<gene>
    <name evidence="2" type="ORF">MtrunA17_Chr3g0145111</name>
</gene>
<protein>
    <submittedName>
        <fullName evidence="2">Uncharacterized protein</fullName>
    </submittedName>
</protein>
<name>A0A396J3V0_MEDTR</name>
<organism evidence="2">
    <name type="scientific">Medicago truncatula</name>
    <name type="common">Barrel medic</name>
    <name type="synonym">Medicago tribuloides</name>
    <dbReference type="NCBI Taxonomy" id="3880"/>
    <lineage>
        <taxon>Eukaryota</taxon>
        <taxon>Viridiplantae</taxon>
        <taxon>Streptophyta</taxon>
        <taxon>Embryophyta</taxon>
        <taxon>Tracheophyta</taxon>
        <taxon>Spermatophyta</taxon>
        <taxon>Magnoliopsida</taxon>
        <taxon>eudicotyledons</taxon>
        <taxon>Gunneridae</taxon>
        <taxon>Pentapetalae</taxon>
        <taxon>rosids</taxon>
        <taxon>fabids</taxon>
        <taxon>Fabales</taxon>
        <taxon>Fabaceae</taxon>
        <taxon>Papilionoideae</taxon>
        <taxon>50 kb inversion clade</taxon>
        <taxon>NPAAA clade</taxon>
        <taxon>Hologalegina</taxon>
        <taxon>IRL clade</taxon>
        <taxon>Trifolieae</taxon>
        <taxon>Medicago</taxon>
    </lineage>
</organism>
<evidence type="ECO:0000313" key="2">
    <source>
        <dbReference type="EMBL" id="RHN71333.1"/>
    </source>
</evidence>
<sequence>MQKEVNTGDDDEDWTGEHWWRGECMWRAAREDSVENSRTRQREGAGGRAQTIERDEKIKGKRRR</sequence>
<accession>A0A396J3V0</accession>
<feature type="region of interest" description="Disordered" evidence="1">
    <location>
        <begin position="30"/>
        <end position="64"/>
    </location>
</feature>
<reference evidence="2" key="1">
    <citation type="journal article" date="2018" name="Nat. Plants">
        <title>Whole-genome landscape of Medicago truncatula symbiotic genes.</title>
        <authorList>
            <person name="Pecrix Y."/>
            <person name="Gamas P."/>
            <person name="Carrere S."/>
        </authorList>
    </citation>
    <scope>NUCLEOTIDE SEQUENCE</scope>
    <source>
        <tissue evidence="2">Leaves</tissue>
    </source>
</reference>